<organism evidence="9 10">
    <name type="scientific">Chloroflexus aurantiacus (strain ATCC 29366 / DSM 635 / J-10-fl)</name>
    <dbReference type="NCBI Taxonomy" id="324602"/>
    <lineage>
        <taxon>Bacteria</taxon>
        <taxon>Bacillati</taxon>
        <taxon>Chloroflexota</taxon>
        <taxon>Chloroflexia</taxon>
        <taxon>Chloroflexales</taxon>
        <taxon>Chloroflexineae</taxon>
        <taxon>Chloroflexaceae</taxon>
        <taxon>Chloroflexus</taxon>
    </lineage>
</organism>
<dbReference type="Proteomes" id="UP000002008">
    <property type="component" value="Chromosome"/>
</dbReference>
<evidence type="ECO:0000256" key="3">
    <source>
        <dbReference type="ARBA" id="ARBA00022553"/>
    </source>
</evidence>
<keyword evidence="3" id="KW-0597">Phosphoprotein</keyword>
<dbReference type="Gene3D" id="3.30.565.10">
    <property type="entry name" value="Histidine kinase-like ATPase, C-terminal domain"/>
    <property type="match status" value="1"/>
</dbReference>
<evidence type="ECO:0000256" key="6">
    <source>
        <dbReference type="ARBA" id="ARBA00022777"/>
    </source>
</evidence>
<dbReference type="InterPro" id="IPR003594">
    <property type="entry name" value="HATPase_dom"/>
</dbReference>
<evidence type="ECO:0000256" key="1">
    <source>
        <dbReference type="ARBA" id="ARBA00000085"/>
    </source>
</evidence>
<keyword evidence="6" id="KW-0418">Kinase</keyword>
<evidence type="ECO:0000259" key="8">
    <source>
        <dbReference type="PROSITE" id="PS50109"/>
    </source>
</evidence>
<dbReference type="GO" id="GO:0141162">
    <property type="term" value="P:negative regulation of cAMP/PKA signal transduction"/>
    <property type="evidence" value="ECO:0000318"/>
    <property type="project" value="GO_Central"/>
</dbReference>
<keyword evidence="5" id="KW-0547">Nucleotide-binding</keyword>
<protein>
    <recommendedName>
        <fullName evidence="2">histidine kinase</fullName>
        <ecNumber evidence="2">2.7.13.3</ecNumber>
    </recommendedName>
</protein>
<dbReference type="GO" id="GO:0047555">
    <property type="term" value="F:3',5'-cyclic-GMP phosphodiesterase activity"/>
    <property type="evidence" value="ECO:0000318"/>
    <property type="project" value="GO_Central"/>
</dbReference>
<dbReference type="Gene3D" id="3.30.450.40">
    <property type="match status" value="2"/>
</dbReference>
<keyword evidence="10" id="KW-1185">Reference proteome</keyword>
<dbReference type="EMBL" id="CP000909">
    <property type="protein sequence ID" value="ABY33523.1"/>
    <property type="molecule type" value="Genomic_DNA"/>
</dbReference>
<dbReference type="HOGENOM" id="CLU_435352_0_0_0"/>
<proteinExistence type="predicted"/>
<keyword evidence="4" id="KW-0808">Transferase</keyword>
<dbReference type="Pfam" id="PF02518">
    <property type="entry name" value="HATPase_c"/>
    <property type="match status" value="1"/>
</dbReference>
<dbReference type="KEGG" id="cau:Caur_0270"/>
<dbReference type="InterPro" id="IPR011495">
    <property type="entry name" value="Sig_transdc_His_kin_sub2_dim/P"/>
</dbReference>
<dbReference type="SMART" id="SM00065">
    <property type="entry name" value="GAF"/>
    <property type="match status" value="2"/>
</dbReference>
<dbReference type="AlphaFoldDB" id="A9WCV4"/>
<evidence type="ECO:0000256" key="5">
    <source>
        <dbReference type="ARBA" id="ARBA00022741"/>
    </source>
</evidence>
<accession>A9WCV4</accession>
<sequence length="667" mass="73936">MKDATVRSMYEVLTSQPPDLVGVLRETIPSIGMLIDALEQQSDPTLRLSLLRQIGAEWYACGGMAEVLTELGLHLAARLPMAQGIVVSELLLAFGAAQEEQRTREWEARLVARATQLDGLHRIISAANSTLDLDTSLQTVVETVAQVMNVEACSIYLYDKHRDDLVLRATHGLNRAAIGQVVARLGEGVTGWAAQLGYPVAVSDVYKDPRYHREPQLGEEMFRSMLAVPIVLFSAERFQFSADKLQGVINVQTIAPREFTQEEISFVETAAGELAFFIANAQLYQQTDERLHQKLRELTTLQQVSKLIAEQIGLHDVLNLIVEKAVHLSKVDRAAIFQMGEDGQLKLVASYGGEGDGVRDLVIQTVRDGRPLAVMNAYQDARFPQLPAVARAENFHSLFCMPLRARGRTIGGICLYRREPHLFDYEQVRLLNTFADEAAIAIENARLYEESLRALRIKSALLQEMHHRVRNNLQTIAALLSMQLRRLDPASPGAKALRESAARIQAIAAIHNLLSRDDIGVTTVGAVARQVIESVQSTLFESDIRVDFAILGDEVRIGSRDATVLALVINELVDNALTHGLAVEGGRIEVEAVLEHGQVLVELRDDGPRHPPPPSRHSSGLGLQIIETLVNSDLNGSFSLIRDEEAGWMRARIRFPQRIIDEDRIEV</sequence>
<dbReference type="InterPro" id="IPR003018">
    <property type="entry name" value="GAF"/>
</dbReference>
<dbReference type="Pfam" id="PF01590">
    <property type="entry name" value="GAF"/>
    <property type="match status" value="2"/>
</dbReference>
<dbReference type="InterPro" id="IPR036890">
    <property type="entry name" value="HATPase_C_sf"/>
</dbReference>
<dbReference type="eggNOG" id="COG2203">
    <property type="taxonomic scope" value="Bacteria"/>
</dbReference>
<dbReference type="PROSITE" id="PS50109">
    <property type="entry name" value="HIS_KIN"/>
    <property type="match status" value="1"/>
</dbReference>
<dbReference type="InParanoid" id="A9WCV4"/>
<reference evidence="10" key="1">
    <citation type="journal article" date="2011" name="BMC Genomics">
        <title>Complete genome sequence of the filamentous anoxygenic phototrophic bacterium Chloroflexus aurantiacus.</title>
        <authorList>
            <person name="Tang K.H."/>
            <person name="Barry K."/>
            <person name="Chertkov O."/>
            <person name="Dalin E."/>
            <person name="Han C.S."/>
            <person name="Hauser L.J."/>
            <person name="Honchak B.M."/>
            <person name="Karbach L.E."/>
            <person name="Land M.L."/>
            <person name="Lapidus A."/>
            <person name="Larimer F.W."/>
            <person name="Mikhailova N."/>
            <person name="Pitluck S."/>
            <person name="Pierson B.K."/>
            <person name="Blankenship R.E."/>
        </authorList>
    </citation>
    <scope>NUCLEOTIDE SEQUENCE [LARGE SCALE GENOMIC DNA]</scope>
    <source>
        <strain evidence="10">ATCC 29366 / DSM 635 / J-10-fl</strain>
    </source>
</reference>
<dbReference type="GO" id="GO:0004673">
    <property type="term" value="F:protein histidine kinase activity"/>
    <property type="evidence" value="ECO:0007669"/>
    <property type="project" value="UniProtKB-EC"/>
</dbReference>
<dbReference type="eggNOG" id="COG3605">
    <property type="taxonomic scope" value="Bacteria"/>
</dbReference>
<dbReference type="EC" id="2.7.13.3" evidence="2"/>
<dbReference type="STRING" id="324602.Caur_0270"/>
<dbReference type="RefSeq" id="WP_012256179.1">
    <property type="nucleotide sequence ID" value="NC_010175.1"/>
</dbReference>
<keyword evidence="7" id="KW-0067">ATP-binding</keyword>
<gene>
    <name evidence="9" type="ordered locus">Caur_0270</name>
</gene>
<evidence type="ECO:0000256" key="7">
    <source>
        <dbReference type="ARBA" id="ARBA00022840"/>
    </source>
</evidence>
<name>A9WCV4_CHLAA</name>
<dbReference type="GO" id="GO:0005524">
    <property type="term" value="F:ATP binding"/>
    <property type="evidence" value="ECO:0007669"/>
    <property type="project" value="UniProtKB-KW"/>
</dbReference>
<evidence type="ECO:0000256" key="4">
    <source>
        <dbReference type="ARBA" id="ARBA00022679"/>
    </source>
</evidence>
<dbReference type="GO" id="GO:0004115">
    <property type="term" value="F:3',5'-cyclic-AMP phosphodiesterase activity"/>
    <property type="evidence" value="ECO:0000318"/>
    <property type="project" value="GO_Central"/>
</dbReference>
<evidence type="ECO:0000313" key="10">
    <source>
        <dbReference type="Proteomes" id="UP000002008"/>
    </source>
</evidence>
<dbReference type="EnsemblBacteria" id="ABY33523">
    <property type="protein sequence ID" value="ABY33523"/>
    <property type="gene ID" value="Caur_0270"/>
</dbReference>
<dbReference type="Pfam" id="PF07568">
    <property type="entry name" value="HisKA_2"/>
    <property type="match status" value="1"/>
</dbReference>
<dbReference type="eggNOG" id="COG3920">
    <property type="taxonomic scope" value="Bacteria"/>
</dbReference>
<dbReference type="InterPro" id="IPR005467">
    <property type="entry name" value="His_kinase_dom"/>
</dbReference>
<dbReference type="SUPFAM" id="SSF55781">
    <property type="entry name" value="GAF domain-like"/>
    <property type="match status" value="2"/>
</dbReference>
<dbReference type="PANTHER" id="PTHR41523:SF8">
    <property type="entry name" value="ETHYLENE RESPONSE SENSOR PROTEIN"/>
    <property type="match status" value="1"/>
</dbReference>
<comment type="catalytic activity">
    <reaction evidence="1">
        <text>ATP + protein L-histidine = ADP + protein N-phospho-L-histidine.</text>
        <dbReference type="EC" id="2.7.13.3"/>
    </reaction>
</comment>
<evidence type="ECO:0000256" key="2">
    <source>
        <dbReference type="ARBA" id="ARBA00012438"/>
    </source>
</evidence>
<dbReference type="SUPFAM" id="SSF55874">
    <property type="entry name" value="ATPase domain of HSP90 chaperone/DNA topoisomerase II/histidine kinase"/>
    <property type="match status" value="1"/>
</dbReference>
<dbReference type="PANTHER" id="PTHR41523">
    <property type="entry name" value="TWO-COMPONENT SYSTEM SENSOR PROTEIN"/>
    <property type="match status" value="1"/>
</dbReference>
<evidence type="ECO:0000313" key="9">
    <source>
        <dbReference type="EMBL" id="ABY33523.1"/>
    </source>
</evidence>
<dbReference type="InterPro" id="IPR029016">
    <property type="entry name" value="GAF-like_dom_sf"/>
</dbReference>
<feature type="domain" description="Histidine kinase" evidence="8">
    <location>
        <begin position="464"/>
        <end position="659"/>
    </location>
</feature>
<dbReference type="PATRIC" id="fig|324602.8.peg.310"/>